<feature type="non-terminal residue" evidence="2">
    <location>
        <position position="1"/>
    </location>
</feature>
<comment type="caution">
    <text evidence="2">The sequence shown here is derived from an EMBL/GenBank/DDBJ whole genome shotgun (WGS) entry which is preliminary data.</text>
</comment>
<dbReference type="GO" id="GO:0005634">
    <property type="term" value="C:nucleus"/>
    <property type="evidence" value="ECO:0007669"/>
    <property type="project" value="TreeGrafter"/>
</dbReference>
<comment type="similarity">
    <text evidence="1">Belongs to the RRN3 family.</text>
</comment>
<accession>A0A8S3EWK0</accession>
<dbReference type="GO" id="GO:0001181">
    <property type="term" value="F:RNA polymerase I general transcription initiation factor activity"/>
    <property type="evidence" value="ECO:0007669"/>
    <property type="project" value="InterPro"/>
</dbReference>
<evidence type="ECO:0000313" key="3">
    <source>
        <dbReference type="EMBL" id="CAF5187060.1"/>
    </source>
</evidence>
<evidence type="ECO:0000313" key="2">
    <source>
        <dbReference type="EMBL" id="CAF5089428.1"/>
    </source>
</evidence>
<reference evidence="2" key="1">
    <citation type="submission" date="2021-02" db="EMBL/GenBank/DDBJ databases">
        <authorList>
            <person name="Nowell W R."/>
        </authorList>
    </citation>
    <scope>NUCLEOTIDE SEQUENCE</scope>
</reference>
<proteinExistence type="inferred from homology"/>
<dbReference type="InterPro" id="IPR007991">
    <property type="entry name" value="RNA_pol_I_trans_ini_fac_RRN3"/>
</dbReference>
<protein>
    <submittedName>
        <fullName evidence="2">Uncharacterized protein</fullName>
    </submittedName>
</protein>
<dbReference type="Proteomes" id="UP000681967">
    <property type="component" value="Unassembled WGS sequence"/>
</dbReference>
<dbReference type="PANTHER" id="PTHR12790">
    <property type="entry name" value="TRANSCRIPTION INITIATION FACTOR IA RRN3"/>
    <property type="match status" value="1"/>
</dbReference>
<dbReference type="GO" id="GO:0006361">
    <property type="term" value="P:transcription initiation at RNA polymerase I promoter"/>
    <property type="evidence" value="ECO:0007669"/>
    <property type="project" value="InterPro"/>
</dbReference>
<gene>
    <name evidence="2" type="ORF">BYL167_LOCUS62945</name>
    <name evidence="3" type="ORF">GIL414_LOCUS71499</name>
</gene>
<organism evidence="2 4">
    <name type="scientific">Rotaria magnacalcarata</name>
    <dbReference type="NCBI Taxonomy" id="392030"/>
    <lineage>
        <taxon>Eukaryota</taxon>
        <taxon>Metazoa</taxon>
        <taxon>Spiralia</taxon>
        <taxon>Gnathifera</taxon>
        <taxon>Rotifera</taxon>
        <taxon>Eurotatoria</taxon>
        <taxon>Bdelloidea</taxon>
        <taxon>Philodinida</taxon>
        <taxon>Philodinidae</taxon>
        <taxon>Rotaria</taxon>
    </lineage>
</organism>
<dbReference type="AlphaFoldDB" id="A0A8S3EWK0"/>
<dbReference type="Pfam" id="PF05327">
    <property type="entry name" value="RRN3"/>
    <property type="match status" value="1"/>
</dbReference>
<dbReference type="GO" id="GO:0001042">
    <property type="term" value="F:RNA polymerase I core binding"/>
    <property type="evidence" value="ECO:0007669"/>
    <property type="project" value="TreeGrafter"/>
</dbReference>
<sequence>YIIMLHTITIDHVKEALDQFNRGQKYLYNTITTTIKENQTNEHWLAQLLNELRDNVDLFENMNDQFLDFLQLQINWAKQTKVVLDTFGTFQITLISSNTKHAQRYLGFLFTLFAIPENSTNPPLVHDFAHETLQQLVLIVPLSLTLLCPTAEQHFPFMTKDVNIQVIYIRNLLRSLSYLSMQRSRYLEIIASKLIRIDVRINYKNL</sequence>
<dbReference type="EMBL" id="CAJOBJ010334426">
    <property type="protein sequence ID" value="CAF5187060.1"/>
    <property type="molecule type" value="Genomic_DNA"/>
</dbReference>
<dbReference type="PANTHER" id="PTHR12790:SF0">
    <property type="entry name" value="RNA POLYMERASE I-SPECIFIC TRANSCRIPTION INITIATION FACTOR RRN3-RELATED"/>
    <property type="match status" value="1"/>
</dbReference>
<dbReference type="Proteomes" id="UP000681720">
    <property type="component" value="Unassembled WGS sequence"/>
</dbReference>
<dbReference type="EMBL" id="CAJOBH010235624">
    <property type="protein sequence ID" value="CAF5089428.1"/>
    <property type="molecule type" value="Genomic_DNA"/>
</dbReference>
<evidence type="ECO:0000313" key="4">
    <source>
        <dbReference type="Proteomes" id="UP000681967"/>
    </source>
</evidence>
<name>A0A8S3EWK0_9BILA</name>
<evidence type="ECO:0000256" key="1">
    <source>
        <dbReference type="ARBA" id="ARBA00010098"/>
    </source>
</evidence>